<evidence type="ECO:0000259" key="1">
    <source>
        <dbReference type="Pfam" id="PF13701"/>
    </source>
</evidence>
<sequence>SLPGLDAGMLYEDIYCARGQAENYIKHLKDDLAADRTSCTSFLANCMRLLLHAAAYILHQQLRTEGLRYTALSQAQPSTVISKLFKIAVQVRQYKNKIVLHLPSACPLKDSL</sequence>
<accession>A0ABX0NKU1</accession>
<reference evidence="2 3" key="1">
    <citation type="submission" date="2019-10" db="EMBL/GenBank/DDBJ databases">
        <title>Taxonomy of Antarctic Massilia spp.: description of Massilia rubra sp. nov., Massilia aquatica sp. nov., Massilia mucilaginosa sp. nov., Massilia frigida sp. nov. isolated from streams, lakes and regoliths.</title>
        <authorList>
            <person name="Holochova P."/>
            <person name="Sedlacek I."/>
            <person name="Kralova S."/>
            <person name="Maslanova I."/>
            <person name="Busse H.-J."/>
            <person name="Stankova E."/>
            <person name="Vrbovska V."/>
            <person name="Kovarovic V."/>
            <person name="Bartak M."/>
            <person name="Svec P."/>
            <person name="Pantucek R."/>
        </authorList>
    </citation>
    <scope>NUCLEOTIDE SEQUENCE [LARGE SCALE GENOMIC DNA]</scope>
    <source>
        <strain evidence="2 3">CCM 8695</strain>
    </source>
</reference>
<comment type="caution">
    <text evidence="2">The sequence shown here is derived from an EMBL/GenBank/DDBJ whole genome shotgun (WGS) entry which is preliminary data.</text>
</comment>
<name>A0ABX0NKU1_9BURK</name>
<gene>
    <name evidence="2" type="ORF">F2P44_34110</name>
</gene>
<evidence type="ECO:0000313" key="3">
    <source>
        <dbReference type="Proteomes" id="UP000621455"/>
    </source>
</evidence>
<feature type="domain" description="Transposase DDE" evidence="1">
    <location>
        <begin position="3"/>
        <end position="111"/>
    </location>
</feature>
<dbReference type="InterPro" id="IPR025668">
    <property type="entry name" value="Tnp_DDE_dom"/>
</dbReference>
<feature type="non-terminal residue" evidence="2">
    <location>
        <position position="1"/>
    </location>
</feature>
<dbReference type="EMBL" id="WHJG01000201">
    <property type="protein sequence ID" value="NHZ84233.1"/>
    <property type="molecule type" value="Genomic_DNA"/>
</dbReference>
<keyword evidence="3" id="KW-1185">Reference proteome</keyword>
<dbReference type="Pfam" id="PF13701">
    <property type="entry name" value="DDE_Tnp_1_4"/>
    <property type="match status" value="1"/>
</dbReference>
<dbReference type="Proteomes" id="UP000621455">
    <property type="component" value="Unassembled WGS sequence"/>
</dbReference>
<evidence type="ECO:0000313" key="2">
    <source>
        <dbReference type="EMBL" id="NHZ84233.1"/>
    </source>
</evidence>
<protein>
    <submittedName>
        <fullName evidence="2">IS1380 family transposase</fullName>
    </submittedName>
</protein>
<proteinExistence type="predicted"/>
<feature type="non-terminal residue" evidence="2">
    <location>
        <position position="112"/>
    </location>
</feature>
<dbReference type="RefSeq" id="WP_187363531.1">
    <property type="nucleotide sequence ID" value="NZ_WHJG01000201.1"/>
</dbReference>
<organism evidence="2 3">
    <name type="scientific">Massilia frigida</name>
    <dbReference type="NCBI Taxonomy" id="2609281"/>
    <lineage>
        <taxon>Bacteria</taxon>
        <taxon>Pseudomonadati</taxon>
        <taxon>Pseudomonadota</taxon>
        <taxon>Betaproteobacteria</taxon>
        <taxon>Burkholderiales</taxon>
        <taxon>Oxalobacteraceae</taxon>
        <taxon>Telluria group</taxon>
        <taxon>Massilia</taxon>
    </lineage>
</organism>